<evidence type="ECO:0000313" key="1">
    <source>
        <dbReference type="EnsemblPlants" id="Solyc04g076710.3.1"/>
    </source>
</evidence>
<proteinExistence type="predicted"/>
<dbReference type="PaxDb" id="4081-Solyc04g076710.2.1"/>
<dbReference type="EnsemblPlants" id="Solyc04g076710.3.1">
    <property type="protein sequence ID" value="Solyc04g076710.3.1"/>
    <property type="gene ID" value="Solyc04g076710.3"/>
</dbReference>
<sequence length="85" mass="9634">MLYATTLAALWKCPCFEFQASFLRICCSCNFNLTAPHGDVKIIFIVIQVYHWNPCDPEVSLFKKHLLFSAEKNVCGTCSKKLSVT</sequence>
<keyword evidence="2" id="KW-1185">Reference proteome</keyword>
<accession>A0A3Q7G5K2</accession>
<dbReference type="Gramene" id="Solyc04g076710.3.1">
    <property type="protein sequence ID" value="Solyc04g076710.3.1"/>
    <property type="gene ID" value="Solyc04g076710.3"/>
</dbReference>
<reference evidence="1" key="2">
    <citation type="submission" date="2019-01" db="UniProtKB">
        <authorList>
            <consortium name="EnsemblPlants"/>
        </authorList>
    </citation>
    <scope>IDENTIFICATION</scope>
    <source>
        <strain evidence="1">cv. Heinz 1706</strain>
    </source>
</reference>
<protein>
    <submittedName>
        <fullName evidence="1">Uncharacterized protein</fullName>
    </submittedName>
</protein>
<organism evidence="1">
    <name type="scientific">Solanum lycopersicum</name>
    <name type="common">Tomato</name>
    <name type="synonym">Lycopersicon esculentum</name>
    <dbReference type="NCBI Taxonomy" id="4081"/>
    <lineage>
        <taxon>Eukaryota</taxon>
        <taxon>Viridiplantae</taxon>
        <taxon>Streptophyta</taxon>
        <taxon>Embryophyta</taxon>
        <taxon>Tracheophyta</taxon>
        <taxon>Spermatophyta</taxon>
        <taxon>Magnoliopsida</taxon>
        <taxon>eudicotyledons</taxon>
        <taxon>Gunneridae</taxon>
        <taxon>Pentapetalae</taxon>
        <taxon>asterids</taxon>
        <taxon>lamiids</taxon>
        <taxon>Solanales</taxon>
        <taxon>Solanaceae</taxon>
        <taxon>Solanoideae</taxon>
        <taxon>Solaneae</taxon>
        <taxon>Solanum</taxon>
        <taxon>Solanum subgen. Lycopersicon</taxon>
    </lineage>
</organism>
<dbReference type="InParanoid" id="A0A3Q7G5K2"/>
<dbReference type="Proteomes" id="UP000004994">
    <property type="component" value="Chromosome 4"/>
</dbReference>
<reference evidence="1" key="1">
    <citation type="journal article" date="2012" name="Nature">
        <title>The tomato genome sequence provides insights into fleshy fruit evolution.</title>
        <authorList>
            <consortium name="Tomato Genome Consortium"/>
        </authorList>
    </citation>
    <scope>NUCLEOTIDE SEQUENCE [LARGE SCALE GENOMIC DNA]</scope>
    <source>
        <strain evidence="1">cv. Heinz 1706</strain>
    </source>
</reference>
<name>A0A3Q7G5K2_SOLLC</name>
<evidence type="ECO:0000313" key="2">
    <source>
        <dbReference type="Proteomes" id="UP000004994"/>
    </source>
</evidence>
<dbReference type="AlphaFoldDB" id="A0A3Q7G5K2"/>